<accession>A0AAV9INA0</accession>
<keyword evidence="4 9" id="KW-1133">Transmembrane helix</keyword>
<name>A0AAV9INA0_9RHOD</name>
<evidence type="ECO:0000256" key="8">
    <source>
        <dbReference type="SAM" id="MobiDB-lite"/>
    </source>
</evidence>
<evidence type="ECO:0000259" key="10">
    <source>
        <dbReference type="Pfam" id="PF07766"/>
    </source>
</evidence>
<feature type="coiled-coil region" evidence="7">
    <location>
        <begin position="298"/>
        <end position="332"/>
    </location>
</feature>
<feature type="region of interest" description="Disordered" evidence="8">
    <location>
        <begin position="54"/>
        <end position="92"/>
    </location>
</feature>
<dbReference type="PANTHER" id="PTHR14009:SF1">
    <property type="entry name" value="MITOCHONDRIAL PROTON_CALCIUM EXCHANGER PROTEIN"/>
    <property type="match status" value="1"/>
</dbReference>
<keyword evidence="3" id="KW-0999">Mitochondrion inner membrane</keyword>
<dbReference type="GO" id="GO:0030003">
    <property type="term" value="P:intracellular monoatomic cation homeostasis"/>
    <property type="evidence" value="ECO:0007669"/>
    <property type="project" value="TreeGrafter"/>
</dbReference>
<comment type="subcellular location">
    <subcellularLocation>
        <location evidence="1">Mitochondrion inner membrane</location>
        <topology evidence="1">Single-pass membrane protein</topology>
    </subcellularLocation>
</comment>
<evidence type="ECO:0000256" key="2">
    <source>
        <dbReference type="ARBA" id="ARBA00022692"/>
    </source>
</evidence>
<feature type="domain" description="Letm1 RBD" evidence="10">
    <location>
        <begin position="497"/>
        <end position="561"/>
    </location>
</feature>
<dbReference type="GO" id="GO:0043022">
    <property type="term" value="F:ribosome binding"/>
    <property type="evidence" value="ECO:0007669"/>
    <property type="project" value="InterPro"/>
</dbReference>
<comment type="caution">
    <text evidence="11">The sequence shown here is derived from an EMBL/GenBank/DDBJ whole genome shotgun (WGS) entry which is preliminary data.</text>
</comment>
<evidence type="ECO:0000256" key="3">
    <source>
        <dbReference type="ARBA" id="ARBA00022792"/>
    </source>
</evidence>
<dbReference type="InterPro" id="IPR044202">
    <property type="entry name" value="LETM1/MDM38-like"/>
</dbReference>
<protein>
    <recommendedName>
        <fullName evidence="10">Letm1 RBD domain-containing protein</fullName>
    </recommendedName>
</protein>
<dbReference type="Proteomes" id="UP001300502">
    <property type="component" value="Unassembled WGS sequence"/>
</dbReference>
<keyword evidence="2 9" id="KW-0812">Transmembrane</keyword>
<sequence length="636" mass="73224">MTCTPCPRCCFLSAAPLRVSVVFRQKYTTCRVSRKTWIRTRPLKYFALVEPTLSDTGDNKKHNNNSNTSSNSSESVTGLGLQTTTSEREQEKLSSKLLAERIQQAQERTRNLKLRLYTRSAEKLVEAAESILNKIFQRQQGEDKETETEDDSSESLYASLKTCLKDIERRKELLQKVSTEQDERATNFLSKLQVCETRLYRALEEHFEAEEKNIHDNLTKKIETGDHSGQVERRKLPKISVPIRKAANRFLRTDGTIDFAAVRSSIEWLLDRMTETWARLNGRSSEQRTSQVSRDKRLVLDSDTIKETKRKIEMLEKELQETSREREMIFRKEDALGKLKKLREIRALDEKVDNIRKTLAIKVLQVELERVYMLLRQEVELSDDFNEQEILIAAFEGADIQLARLSVFADSDVALLVSDDELGLVAANVEDVRSRLGLETDAYISGWEWSKLQTYFMDVWRKSKQGFEFYSRGTKLLGGDILYAVRLIRRAIFGYTLSPREVRTLRRTGRDLLTLLPFTFILILPLTPVGHVLVFSFIQRYFPDFFPSTFSEKRQQRMKRYESIVSNFGDSQTWINKEDDGLKTSAVGKNETMLNTLAASSHSLSRTNDTLSSHSAKSNEESSEALPSLDEVHLAE</sequence>
<evidence type="ECO:0000256" key="7">
    <source>
        <dbReference type="SAM" id="Coils"/>
    </source>
</evidence>
<feature type="compositionally biased region" description="Polar residues" evidence="8">
    <location>
        <begin position="74"/>
        <end position="85"/>
    </location>
</feature>
<keyword evidence="7" id="KW-0175">Coiled coil</keyword>
<organism evidence="11 12">
    <name type="scientific">Galdieria yellowstonensis</name>
    <dbReference type="NCBI Taxonomy" id="3028027"/>
    <lineage>
        <taxon>Eukaryota</taxon>
        <taxon>Rhodophyta</taxon>
        <taxon>Bangiophyceae</taxon>
        <taxon>Galdieriales</taxon>
        <taxon>Galdieriaceae</taxon>
        <taxon>Galdieria</taxon>
    </lineage>
</organism>
<keyword evidence="5" id="KW-0496">Mitochondrion</keyword>
<evidence type="ECO:0000313" key="11">
    <source>
        <dbReference type="EMBL" id="KAK4528900.1"/>
    </source>
</evidence>
<feature type="transmembrane region" description="Helical" evidence="9">
    <location>
        <begin position="515"/>
        <end position="538"/>
    </location>
</feature>
<reference evidence="11 12" key="1">
    <citation type="submission" date="2022-07" db="EMBL/GenBank/DDBJ databases">
        <title>Genome-wide signatures of adaptation to extreme environments.</title>
        <authorList>
            <person name="Cho C.H."/>
            <person name="Yoon H.S."/>
        </authorList>
    </citation>
    <scope>NUCLEOTIDE SEQUENCE [LARGE SCALE GENOMIC DNA]</scope>
    <source>
        <strain evidence="11 12">108.79 E11</strain>
    </source>
</reference>
<evidence type="ECO:0000256" key="6">
    <source>
        <dbReference type="ARBA" id="ARBA00023136"/>
    </source>
</evidence>
<dbReference type="PANTHER" id="PTHR14009">
    <property type="entry name" value="LEUCINE ZIPPER-EF-HAND CONTAINING TRANSMEMBRANE PROTEIN"/>
    <property type="match status" value="1"/>
</dbReference>
<dbReference type="GO" id="GO:0005743">
    <property type="term" value="C:mitochondrial inner membrane"/>
    <property type="evidence" value="ECO:0007669"/>
    <property type="project" value="UniProtKB-SubCell"/>
</dbReference>
<gene>
    <name evidence="11" type="ORF">GAYE_SCF66G6848</name>
</gene>
<evidence type="ECO:0000256" key="1">
    <source>
        <dbReference type="ARBA" id="ARBA00004434"/>
    </source>
</evidence>
<dbReference type="InterPro" id="IPR033122">
    <property type="entry name" value="LETM1-like_RBD"/>
</dbReference>
<dbReference type="Pfam" id="PF07766">
    <property type="entry name" value="LETM1_RBD"/>
    <property type="match status" value="1"/>
</dbReference>
<feature type="compositionally biased region" description="Polar residues" evidence="8">
    <location>
        <begin position="600"/>
        <end position="611"/>
    </location>
</feature>
<evidence type="ECO:0000256" key="9">
    <source>
        <dbReference type="SAM" id="Phobius"/>
    </source>
</evidence>
<evidence type="ECO:0000256" key="5">
    <source>
        <dbReference type="ARBA" id="ARBA00023128"/>
    </source>
</evidence>
<feature type="compositionally biased region" description="Low complexity" evidence="8">
    <location>
        <begin position="64"/>
        <end position="73"/>
    </location>
</feature>
<keyword evidence="6 9" id="KW-0472">Membrane</keyword>
<keyword evidence="12" id="KW-1185">Reference proteome</keyword>
<evidence type="ECO:0000256" key="4">
    <source>
        <dbReference type="ARBA" id="ARBA00022989"/>
    </source>
</evidence>
<dbReference type="EMBL" id="JANCYU010000071">
    <property type="protein sequence ID" value="KAK4528900.1"/>
    <property type="molecule type" value="Genomic_DNA"/>
</dbReference>
<proteinExistence type="predicted"/>
<evidence type="ECO:0000313" key="12">
    <source>
        <dbReference type="Proteomes" id="UP001300502"/>
    </source>
</evidence>
<feature type="region of interest" description="Disordered" evidence="8">
    <location>
        <begin position="600"/>
        <end position="636"/>
    </location>
</feature>
<dbReference type="AlphaFoldDB" id="A0AAV9INA0"/>